<dbReference type="Gene3D" id="1.10.3720.10">
    <property type="entry name" value="MetI-like"/>
    <property type="match status" value="1"/>
</dbReference>
<dbReference type="HOGENOM" id="CLU_033621_2_2_0"/>
<dbReference type="RefSeq" id="WP_008520184.1">
    <property type="nucleotide sequence ID" value="NZ_CM001376.1"/>
</dbReference>
<dbReference type="Proteomes" id="UP000003806">
    <property type="component" value="Chromosome"/>
</dbReference>
<dbReference type="CDD" id="cd06261">
    <property type="entry name" value="TM_PBP2"/>
    <property type="match status" value="1"/>
</dbReference>
<reference evidence="10 11" key="1">
    <citation type="submission" date="2011-11" db="EMBL/GenBank/DDBJ databases">
        <title>The Noncontiguous Finished genome of Jonquetella anthropi DSM 22815.</title>
        <authorList>
            <consortium name="US DOE Joint Genome Institute (JGI-PGF)"/>
            <person name="Lucas S."/>
            <person name="Copeland A."/>
            <person name="Lapidus A."/>
            <person name="Glavina del Rio T."/>
            <person name="Dalin E."/>
            <person name="Tice H."/>
            <person name="Bruce D."/>
            <person name="Goodwin L."/>
            <person name="Pitluck S."/>
            <person name="Peters L."/>
            <person name="Mikhailova N."/>
            <person name="Held B."/>
            <person name="Kyrpides N."/>
            <person name="Mavromatis K."/>
            <person name="Ivanova N."/>
            <person name="Markowitz V."/>
            <person name="Cheng J.-F."/>
            <person name="Hugenholtz P."/>
            <person name="Woyke T."/>
            <person name="Wu D."/>
            <person name="Gronow S."/>
            <person name="Wellnitz S."/>
            <person name="Brambilla E."/>
            <person name="Klenk H.-P."/>
            <person name="Eisen J.A."/>
        </authorList>
    </citation>
    <scope>NUCLEOTIDE SEQUENCE [LARGE SCALE GENOMIC DNA]</scope>
    <source>
        <strain evidence="10 11">DSM 22815</strain>
    </source>
</reference>
<comment type="caution">
    <text evidence="8">Lacks conserved residue(s) required for the propagation of feature annotation.</text>
</comment>
<sequence>MRKLKDKAATILFWGIALTFILLAVGILAFILQRGWSALSWEFLTEKPRNSMTAGGILTPIVGTVELVVLSMAFALPIGVATGLFFAEYAKPGPFVSALRTAIRCLAGVPSVVFGLFGLELFVILCHFGPSLLSASLTLACLSLPLLVTSSEQAFRAVPQDERLASYALGAGKWHTIWHVVFPSSVPSIITGAILALGRVAGETAPIIFTGAAFFVPHLTASLFDQVMALPYHVMVLATAGTDISGTRHIQYGTVVVLLVLVMSLCLTGILARNRLSRKRRRGA</sequence>
<evidence type="ECO:0000256" key="2">
    <source>
        <dbReference type="ARBA" id="ARBA00007069"/>
    </source>
</evidence>
<dbReference type="SUPFAM" id="SSF161098">
    <property type="entry name" value="MetI-like"/>
    <property type="match status" value="1"/>
</dbReference>
<comment type="similarity">
    <text evidence="2 8">Belongs to the binding-protein-dependent transport system permease family. CysTW subfamily.</text>
</comment>
<keyword evidence="6 8" id="KW-1133">Transmembrane helix</keyword>
<evidence type="ECO:0000259" key="9">
    <source>
        <dbReference type="PROSITE" id="PS50928"/>
    </source>
</evidence>
<evidence type="ECO:0000256" key="3">
    <source>
        <dbReference type="ARBA" id="ARBA00022448"/>
    </source>
</evidence>
<evidence type="ECO:0000256" key="1">
    <source>
        <dbReference type="ARBA" id="ARBA00004651"/>
    </source>
</evidence>
<dbReference type="InterPro" id="IPR035906">
    <property type="entry name" value="MetI-like_sf"/>
</dbReference>
<dbReference type="InterPro" id="IPR000515">
    <property type="entry name" value="MetI-like"/>
</dbReference>
<evidence type="ECO:0000313" key="10">
    <source>
        <dbReference type="EMBL" id="EHM12746.1"/>
    </source>
</evidence>
<proteinExistence type="inferred from homology"/>
<dbReference type="GO" id="GO:0035435">
    <property type="term" value="P:phosphate ion transmembrane transport"/>
    <property type="evidence" value="ECO:0007669"/>
    <property type="project" value="InterPro"/>
</dbReference>
<dbReference type="GO" id="GO:0005315">
    <property type="term" value="F:phosphate transmembrane transporter activity"/>
    <property type="evidence" value="ECO:0007669"/>
    <property type="project" value="InterPro"/>
</dbReference>
<organism evidence="10 11">
    <name type="scientific">Jonquetella anthropi DSM 22815</name>
    <dbReference type="NCBI Taxonomy" id="885272"/>
    <lineage>
        <taxon>Bacteria</taxon>
        <taxon>Thermotogati</taxon>
        <taxon>Synergistota</taxon>
        <taxon>Synergistia</taxon>
        <taxon>Synergistales</taxon>
        <taxon>Dethiosulfovibrionaceae</taxon>
        <taxon>Jonquetella</taxon>
    </lineage>
</organism>
<comment type="subcellular location">
    <subcellularLocation>
        <location evidence="1 8">Cell membrane</location>
        <topology evidence="1 8">Multi-pass membrane protein</topology>
    </subcellularLocation>
</comment>
<gene>
    <name evidence="10" type="ORF">JonanDRAFT_0327</name>
</gene>
<dbReference type="OrthoDB" id="9807065at2"/>
<evidence type="ECO:0000256" key="4">
    <source>
        <dbReference type="ARBA" id="ARBA00022475"/>
    </source>
</evidence>
<dbReference type="EMBL" id="CM001376">
    <property type="protein sequence ID" value="EHM12746.1"/>
    <property type="molecule type" value="Genomic_DNA"/>
</dbReference>
<keyword evidence="4 8" id="KW-1003">Cell membrane</keyword>
<keyword evidence="3" id="KW-0813">Transport</keyword>
<evidence type="ECO:0000256" key="5">
    <source>
        <dbReference type="ARBA" id="ARBA00022692"/>
    </source>
</evidence>
<keyword evidence="5 8" id="KW-0812">Transmembrane</keyword>
<dbReference type="GO" id="GO:0005886">
    <property type="term" value="C:plasma membrane"/>
    <property type="evidence" value="ECO:0007669"/>
    <property type="project" value="UniProtKB-SubCell"/>
</dbReference>
<feature type="transmembrane region" description="Helical" evidence="8">
    <location>
        <begin position="207"/>
        <end position="230"/>
    </location>
</feature>
<dbReference type="PANTHER" id="PTHR43470:SF3">
    <property type="entry name" value="PHOSPHATE TRANSPORT SYSTEM PERMEASE PROTEIN PSTA-RELATED"/>
    <property type="match status" value="1"/>
</dbReference>
<dbReference type="InterPro" id="IPR005672">
    <property type="entry name" value="Phosphate_PstA"/>
</dbReference>
<feature type="transmembrane region" description="Helical" evidence="8">
    <location>
        <begin position="250"/>
        <end position="272"/>
    </location>
</feature>
<feature type="transmembrane region" description="Helical" evidence="8">
    <location>
        <begin position="102"/>
        <end position="125"/>
    </location>
</feature>
<dbReference type="PANTHER" id="PTHR43470">
    <property type="entry name" value="PHOSPHATE TRANSPORT SYSTEM PERMEASE PROTEIN PSTA-RELATED"/>
    <property type="match status" value="1"/>
</dbReference>
<evidence type="ECO:0000256" key="7">
    <source>
        <dbReference type="ARBA" id="ARBA00023136"/>
    </source>
</evidence>
<keyword evidence="11" id="KW-1185">Reference proteome</keyword>
<dbReference type="NCBIfam" id="TIGR00974">
    <property type="entry name" value="3a0107s02c"/>
    <property type="match status" value="1"/>
</dbReference>
<evidence type="ECO:0000313" key="11">
    <source>
        <dbReference type="Proteomes" id="UP000003806"/>
    </source>
</evidence>
<dbReference type="PROSITE" id="PS50928">
    <property type="entry name" value="ABC_TM1"/>
    <property type="match status" value="1"/>
</dbReference>
<accession>H0UIV2</accession>
<protein>
    <recommendedName>
        <fullName evidence="8">Phosphate transport system permease protein PstA</fullName>
    </recommendedName>
</protein>
<feature type="domain" description="ABC transmembrane type-1" evidence="9">
    <location>
        <begin position="61"/>
        <end position="271"/>
    </location>
</feature>
<dbReference type="Pfam" id="PF00528">
    <property type="entry name" value="BPD_transp_1"/>
    <property type="match status" value="1"/>
</dbReference>
<evidence type="ECO:0000256" key="6">
    <source>
        <dbReference type="ARBA" id="ARBA00022989"/>
    </source>
</evidence>
<dbReference type="eggNOG" id="COG0581">
    <property type="taxonomic scope" value="Bacteria"/>
</dbReference>
<name>H0UIV2_9BACT</name>
<feature type="transmembrane region" description="Helical" evidence="8">
    <location>
        <begin position="12"/>
        <end position="32"/>
    </location>
</feature>
<evidence type="ECO:0000256" key="8">
    <source>
        <dbReference type="RuleBase" id="RU363043"/>
    </source>
</evidence>
<feature type="transmembrane region" description="Helical" evidence="8">
    <location>
        <begin position="67"/>
        <end position="90"/>
    </location>
</feature>
<keyword evidence="7 8" id="KW-0472">Membrane</keyword>
<dbReference type="AlphaFoldDB" id="H0UIV2"/>
<dbReference type="STRING" id="885272.JonanDRAFT_0327"/>